<keyword evidence="1" id="KW-0804">Transcription</keyword>
<dbReference type="InterPro" id="IPR006645">
    <property type="entry name" value="NGN-like_dom"/>
</dbReference>
<accession>A0A1M7ZLZ1</accession>
<dbReference type="EMBL" id="FRXO01000004">
    <property type="protein sequence ID" value="SHO65829.1"/>
    <property type="molecule type" value="Genomic_DNA"/>
</dbReference>
<sequence length="209" mass="21916">MTDATASGLGPDLTWVAVHTEARREWLAAEQLRGAGYAVFLPHFAGVVSHGRRKIGVLRPLFGRYLFAGLRAGQAVGPISRMMGVSAVVYSGEAPLTVPGYVVGGLMMRCDSKGRMDVADPAVVRALARVRGAQRVKAEEGGLAVISRGPLRDLLVEIAEVDGSAAVTVWLRDAGTANQVRLSASAVLPILPAPRGPAPMALGMRRIAG</sequence>
<dbReference type="STRING" id="1123029.SAMN02745172_02476"/>
<dbReference type="SUPFAM" id="SSF82679">
    <property type="entry name" value="N-utilization substance G protein NusG, N-terminal domain"/>
    <property type="match status" value="1"/>
</dbReference>
<evidence type="ECO:0000313" key="3">
    <source>
        <dbReference type="EMBL" id="SHO65829.1"/>
    </source>
</evidence>
<protein>
    <submittedName>
        <fullName evidence="3">Transcriptional antiterminator RfaH</fullName>
    </submittedName>
</protein>
<gene>
    <name evidence="3" type="ORF">SAMN02745172_02476</name>
</gene>
<dbReference type="Gene3D" id="3.30.70.940">
    <property type="entry name" value="NusG, N-terminal domain"/>
    <property type="match status" value="1"/>
</dbReference>
<proteinExistence type="predicted"/>
<dbReference type="Proteomes" id="UP000186406">
    <property type="component" value="Unassembled WGS sequence"/>
</dbReference>
<organism evidence="3 4">
    <name type="scientific">Pseudoxanthobacter soli DSM 19599</name>
    <dbReference type="NCBI Taxonomy" id="1123029"/>
    <lineage>
        <taxon>Bacteria</taxon>
        <taxon>Pseudomonadati</taxon>
        <taxon>Pseudomonadota</taxon>
        <taxon>Alphaproteobacteria</taxon>
        <taxon>Hyphomicrobiales</taxon>
        <taxon>Segnochrobactraceae</taxon>
        <taxon>Pseudoxanthobacter</taxon>
    </lineage>
</organism>
<feature type="domain" description="NusG-like N-terminal" evidence="2">
    <location>
        <begin position="14"/>
        <end position="101"/>
    </location>
</feature>
<dbReference type="AlphaFoldDB" id="A0A1M7ZLZ1"/>
<keyword evidence="4" id="KW-1185">Reference proteome</keyword>
<evidence type="ECO:0000259" key="2">
    <source>
        <dbReference type="Pfam" id="PF02357"/>
    </source>
</evidence>
<dbReference type="Pfam" id="PF02357">
    <property type="entry name" value="NusG"/>
    <property type="match status" value="1"/>
</dbReference>
<dbReference type="InterPro" id="IPR036735">
    <property type="entry name" value="NGN_dom_sf"/>
</dbReference>
<evidence type="ECO:0000313" key="4">
    <source>
        <dbReference type="Proteomes" id="UP000186406"/>
    </source>
</evidence>
<dbReference type="GO" id="GO:0006354">
    <property type="term" value="P:DNA-templated transcription elongation"/>
    <property type="evidence" value="ECO:0007669"/>
    <property type="project" value="InterPro"/>
</dbReference>
<reference evidence="3 4" key="1">
    <citation type="submission" date="2016-12" db="EMBL/GenBank/DDBJ databases">
        <authorList>
            <person name="Song W.-J."/>
            <person name="Kurnit D.M."/>
        </authorList>
    </citation>
    <scope>NUCLEOTIDE SEQUENCE [LARGE SCALE GENOMIC DNA]</scope>
    <source>
        <strain evidence="3 4">DSM 19599</strain>
    </source>
</reference>
<name>A0A1M7ZLZ1_9HYPH</name>
<evidence type="ECO:0000256" key="1">
    <source>
        <dbReference type="ARBA" id="ARBA00023163"/>
    </source>
</evidence>